<evidence type="ECO:0000313" key="2">
    <source>
        <dbReference type="EMBL" id="CAH02620.1"/>
    </source>
</evidence>
<dbReference type="SMART" id="SM00552">
    <property type="entry name" value="ADEAMc"/>
    <property type="match status" value="1"/>
</dbReference>
<dbReference type="AlphaFoldDB" id="Q6CYF7"/>
<dbReference type="EMBL" id="CR382121">
    <property type="protein sequence ID" value="CAH02620.1"/>
    <property type="molecule type" value="Genomic_DNA"/>
</dbReference>
<dbReference type="Pfam" id="PF02137">
    <property type="entry name" value="A_deamin"/>
    <property type="match status" value="1"/>
</dbReference>
<dbReference type="GO" id="GO:0002100">
    <property type="term" value="P:tRNA wobble adenosine to inosine editing"/>
    <property type="evidence" value="ECO:0007669"/>
    <property type="project" value="InterPro"/>
</dbReference>
<evidence type="ECO:0000313" key="3">
    <source>
        <dbReference type="Proteomes" id="UP000000598"/>
    </source>
</evidence>
<evidence type="ECO:0000259" key="1">
    <source>
        <dbReference type="PROSITE" id="PS50141"/>
    </source>
</evidence>
<dbReference type="KEGG" id="kla:KLLA0_A00759g"/>
<feature type="domain" description="A to I editase" evidence="1">
    <location>
        <begin position="55"/>
        <end position="260"/>
    </location>
</feature>
<dbReference type="PANTHER" id="PTHR47803:SF1">
    <property type="entry name" value="TRNA-SPECIFIC ADENOSINE DEAMINASE 1"/>
    <property type="match status" value="1"/>
</dbReference>
<name>Q6CYF7_KLULA</name>
<dbReference type="STRING" id="284590.Q6CYF7"/>
<proteinExistence type="predicted"/>
<dbReference type="PROSITE" id="PS50141">
    <property type="entry name" value="A_DEAMIN_EDITASE"/>
    <property type="match status" value="1"/>
</dbReference>
<dbReference type="GO" id="GO:0003723">
    <property type="term" value="F:RNA binding"/>
    <property type="evidence" value="ECO:0007669"/>
    <property type="project" value="InterPro"/>
</dbReference>
<dbReference type="InParanoid" id="Q6CYF7"/>
<dbReference type="Proteomes" id="UP000000598">
    <property type="component" value="Chromosome A"/>
</dbReference>
<dbReference type="HOGENOM" id="CLU_005382_5_0_1"/>
<accession>Q6CYF7</accession>
<dbReference type="eggNOG" id="KOG2777">
    <property type="taxonomic scope" value="Eukaryota"/>
</dbReference>
<dbReference type="GO" id="GO:0043829">
    <property type="term" value="F:tRNA-specific adenosine-37 deaminase activity"/>
    <property type="evidence" value="ECO:0007669"/>
    <property type="project" value="TreeGrafter"/>
</dbReference>
<dbReference type="PaxDb" id="284590-Q6CYF7"/>
<dbReference type="InterPro" id="IPR002466">
    <property type="entry name" value="A_deamin"/>
</dbReference>
<dbReference type="InterPro" id="IPR042935">
    <property type="entry name" value="Tad1"/>
</dbReference>
<keyword evidence="3" id="KW-1185">Reference proteome</keyword>
<organism evidence="2 3">
    <name type="scientific">Kluyveromyces lactis (strain ATCC 8585 / CBS 2359 / DSM 70799 / NBRC 1267 / NRRL Y-1140 / WM37)</name>
    <name type="common">Yeast</name>
    <name type="synonym">Candida sphaerica</name>
    <dbReference type="NCBI Taxonomy" id="284590"/>
    <lineage>
        <taxon>Eukaryota</taxon>
        <taxon>Fungi</taxon>
        <taxon>Dikarya</taxon>
        <taxon>Ascomycota</taxon>
        <taxon>Saccharomycotina</taxon>
        <taxon>Saccharomycetes</taxon>
        <taxon>Saccharomycetales</taxon>
        <taxon>Saccharomycetaceae</taxon>
        <taxon>Kluyveromyces</taxon>
    </lineage>
</organism>
<dbReference type="PANTHER" id="PTHR47803">
    <property type="entry name" value="TRNA-SPECIFIC ADENOSINE DEAMINASE 1"/>
    <property type="match status" value="1"/>
</dbReference>
<dbReference type="FunCoup" id="Q6CYF7">
    <property type="interactions" value="267"/>
</dbReference>
<dbReference type="OMA" id="KILHDCH"/>
<reference evidence="2 3" key="1">
    <citation type="journal article" date="2004" name="Nature">
        <title>Genome evolution in yeasts.</title>
        <authorList>
            <consortium name="Genolevures"/>
            <person name="Dujon B."/>
            <person name="Sherman D."/>
            <person name="Fischer G."/>
            <person name="Durrens P."/>
            <person name="Casaregola S."/>
            <person name="Lafontaine I."/>
            <person name="de Montigny J."/>
            <person name="Marck C."/>
            <person name="Neuveglise C."/>
            <person name="Talla E."/>
            <person name="Goffard N."/>
            <person name="Frangeul L."/>
            <person name="Aigle M."/>
            <person name="Anthouard V."/>
            <person name="Babour A."/>
            <person name="Barbe V."/>
            <person name="Barnay S."/>
            <person name="Blanchin S."/>
            <person name="Beckerich J.M."/>
            <person name="Beyne E."/>
            <person name="Bleykasten C."/>
            <person name="Boisrame A."/>
            <person name="Boyer J."/>
            <person name="Cattolico L."/>
            <person name="Confanioleri F."/>
            <person name="de Daruvar A."/>
            <person name="Despons L."/>
            <person name="Fabre E."/>
            <person name="Fairhead C."/>
            <person name="Ferry-Dumazet H."/>
            <person name="Groppi A."/>
            <person name="Hantraye F."/>
            <person name="Hennequin C."/>
            <person name="Jauniaux N."/>
            <person name="Joyet P."/>
            <person name="Kachouri R."/>
            <person name="Kerrest A."/>
            <person name="Koszul R."/>
            <person name="Lemaire M."/>
            <person name="Lesur I."/>
            <person name="Ma L."/>
            <person name="Muller H."/>
            <person name="Nicaud J.M."/>
            <person name="Nikolski M."/>
            <person name="Oztas S."/>
            <person name="Ozier-Kalogeropoulos O."/>
            <person name="Pellenz S."/>
            <person name="Potier S."/>
            <person name="Richard G.F."/>
            <person name="Straub M.L."/>
            <person name="Suleau A."/>
            <person name="Swennene D."/>
            <person name="Tekaia F."/>
            <person name="Wesolowski-Louvel M."/>
            <person name="Westhof E."/>
            <person name="Wirth B."/>
            <person name="Zeniou-Meyer M."/>
            <person name="Zivanovic I."/>
            <person name="Bolotin-Fukuhara M."/>
            <person name="Thierry A."/>
            <person name="Bouchier C."/>
            <person name="Caudron B."/>
            <person name="Scarpelli C."/>
            <person name="Gaillardin C."/>
            <person name="Weissenbach J."/>
            <person name="Wincker P."/>
            <person name="Souciet J.L."/>
        </authorList>
    </citation>
    <scope>NUCLEOTIDE SEQUENCE [LARGE SCALE GENOMIC DNA]</scope>
    <source>
        <strain evidence="3">ATCC 8585 / CBS 2359 / DSM 70799 / NBRC 1267 / NRRL Y-1140 / WM37</strain>
    </source>
</reference>
<protein>
    <submittedName>
        <fullName evidence="2">KLLA0A00759p</fullName>
    </submittedName>
</protein>
<gene>
    <name evidence="2" type="ORF">KLLA0_A00759g</name>
</gene>
<sequence>MAVIADRIAASVISAYDKLPKSGKPGIRSNGVTEWTVLSGIVAFDELNDRYEPISLGTGVKATPNEELQRSNGQIVHDCHAEVICLRAFNALLLKEICDLQNGQKSFLIEKSADGYKVKDVWKFAMYISRIPCGDASMNLLEAEDKSECENCQQVGNIFINGQYVHPEIDTIIRGRANYKLRKVVRTKPGRADSKITLSKSCSDKLTMKQMISICNALTWSLLQSPVYLEWIVLPKQYQYEQVQLEDTFWLRLKNQQFLPFKFLFCNETFSADRTNLSQQPSLSSCVSLYGSNEAVSEVILNGVKNGFYVKGKKPLRKGCQSIISRCAQWSAFKKIKAMPSDTDYYGFKSSVVDRNHIISKAKATLSASGWISTCRDNCI</sequence>